<dbReference type="InterPro" id="IPR029047">
    <property type="entry name" value="HSP70_peptide-bd_sf"/>
</dbReference>
<dbReference type="EMBL" id="BDGG01000016">
    <property type="protein sequence ID" value="GAV07856.1"/>
    <property type="molecule type" value="Genomic_DNA"/>
</dbReference>
<dbReference type="FunFam" id="3.30.30.30:FF:000002">
    <property type="entry name" value="Heat shock 70 kDa protein 4"/>
    <property type="match status" value="1"/>
</dbReference>
<feature type="compositionally biased region" description="Acidic residues" evidence="4">
    <location>
        <begin position="846"/>
        <end position="856"/>
    </location>
</feature>
<evidence type="ECO:0000256" key="4">
    <source>
        <dbReference type="SAM" id="MobiDB-lite"/>
    </source>
</evidence>
<dbReference type="FunFam" id="3.30.420.40:FF:000495">
    <property type="entry name" value="Heat shock protein 4b"/>
    <property type="match status" value="1"/>
</dbReference>
<proteinExistence type="inferred from homology"/>
<dbReference type="PANTHER" id="PTHR45639">
    <property type="entry name" value="HSC70CB, ISOFORM G-RELATED"/>
    <property type="match status" value="1"/>
</dbReference>
<dbReference type="FunFam" id="1.20.1270.10:FF:000002">
    <property type="entry name" value="Heat shock 70 kDa protein 4"/>
    <property type="match status" value="1"/>
</dbReference>
<dbReference type="GO" id="GO:0005829">
    <property type="term" value="C:cytosol"/>
    <property type="evidence" value="ECO:0007669"/>
    <property type="project" value="TreeGrafter"/>
</dbReference>
<evidence type="ECO:0000256" key="3">
    <source>
        <dbReference type="ARBA" id="ARBA00022840"/>
    </source>
</evidence>
<dbReference type="InterPro" id="IPR029048">
    <property type="entry name" value="HSP70_C_sf"/>
</dbReference>
<dbReference type="SUPFAM" id="SSF100920">
    <property type="entry name" value="Heat shock protein 70kD (HSP70), peptide-binding domain"/>
    <property type="match status" value="1"/>
</dbReference>
<feature type="region of interest" description="Disordered" evidence="4">
    <location>
        <begin position="1"/>
        <end position="21"/>
    </location>
</feature>
<dbReference type="SUPFAM" id="SSF53067">
    <property type="entry name" value="Actin-like ATPase domain"/>
    <property type="match status" value="2"/>
</dbReference>
<keyword evidence="3" id="KW-0067">ATP-binding</keyword>
<name>A0A1D1W3L0_RAMVA</name>
<dbReference type="Gene3D" id="3.90.640.10">
    <property type="entry name" value="Actin, Chain A, domain 4"/>
    <property type="match status" value="1"/>
</dbReference>
<dbReference type="Pfam" id="PF00012">
    <property type="entry name" value="HSP70"/>
    <property type="match status" value="1"/>
</dbReference>
<keyword evidence="6" id="KW-1185">Reference proteome</keyword>
<reference evidence="5 6" key="1">
    <citation type="journal article" date="2016" name="Nat. Commun.">
        <title>Extremotolerant tardigrade genome and improved radiotolerance of human cultured cells by tardigrade-unique protein.</title>
        <authorList>
            <person name="Hashimoto T."/>
            <person name="Horikawa D.D."/>
            <person name="Saito Y."/>
            <person name="Kuwahara H."/>
            <person name="Kozuka-Hata H."/>
            <person name="Shin-I T."/>
            <person name="Minakuchi Y."/>
            <person name="Ohishi K."/>
            <person name="Motoyama A."/>
            <person name="Aizu T."/>
            <person name="Enomoto A."/>
            <person name="Kondo K."/>
            <person name="Tanaka S."/>
            <person name="Hara Y."/>
            <person name="Koshikawa S."/>
            <person name="Sagara H."/>
            <person name="Miura T."/>
            <person name="Yokobori S."/>
            <person name="Miyagawa K."/>
            <person name="Suzuki Y."/>
            <person name="Kubo T."/>
            <person name="Oyama M."/>
            <person name="Kohara Y."/>
            <person name="Fujiyama A."/>
            <person name="Arakawa K."/>
            <person name="Katayama T."/>
            <person name="Toyoda A."/>
            <person name="Kunieda T."/>
        </authorList>
    </citation>
    <scope>NUCLEOTIDE SEQUENCE [LARGE SCALE GENOMIC DNA]</scope>
    <source>
        <strain evidence="5 6">YOKOZUNA-1</strain>
    </source>
</reference>
<dbReference type="STRING" id="947166.A0A1D1W3L0"/>
<sequence length="856" mass="95824">MGGVLQRQKSEDFSQRTTRQKVVPSASDTEQFFHFTSSETTSRNMSVVGIDLGNQSSYIATARAGGIEMILNDYSMRDTPTYVAFTSKSRSIGVAARNNLIANLNSTIFNLKRLLGRDFQDPFVQRELKYLPFTLQEAPDGGIGIKVSYLGKDQWFNPEQVCAMFLGKLKEISEADLKVTVTDCVISVPIYYTDVERRALLAAAQIAGLNVLKLMNDTTAVALSYGLYATDLPDADQPPRTVVFLDVGYATTQLVAASFNRGKLKVLATAVDPHLGGRDLDYALVEHFAKEFKDKYKIDVLGSKRATIRLRDECEKLKKLMSSIANEIPLNIECFMNDKDVSGRLKREDFENLVPDYFQRTEQKIRELLDALKDVKVDRVEVIGGGIRIPAIKALVKKVFAMEPATSLNSDEAVARGCAIQCAILSPTLKVKEFSVTDVCPYGIELRWPQTGSSPAGALEVFPRNHASPFSKIVTLNRSEPFTLEASYAANQNIPINALWIGTFKINDVKPSLGETSAKVRIKSRVGLNGLFSLTNAYREEIVMVEEDAAAVQIQPMEVDEQTPKTDGPVGVERSDSTTMDVDQPTSGGTASSPEKAKTKRQAKQIELKIDSEFPEYPQQKVQEFIEQENEMRSQDRAEKEKADSRNALEEYIYEIRGKIGGDYSDYVTETDREKLSALLTQAEDWLYSDGEDQAKSVYSEKLKNLQAHGQPIAFRYRDAQERPALFQEMAHYMQMTRKAADAYRAGEEKYSHLESKDVEQMMKTLDEKQRWLDEKMNSQAKKSQHEDPVVSVADLKKEKTALEKTVNAVLNKPKPKPTPKKAEPPKQETKTKQDGDVNQNNGENANEDVSMDNQD</sequence>
<feature type="compositionally biased region" description="Polar residues" evidence="4">
    <location>
        <begin position="577"/>
        <end position="593"/>
    </location>
</feature>
<comment type="caution">
    <text evidence="5">The sequence shown here is derived from an EMBL/GenBank/DDBJ whole genome shotgun (WGS) entry which is preliminary data.</text>
</comment>
<keyword evidence="2" id="KW-0547">Nucleotide-binding</keyword>
<gene>
    <name evidence="5" type="primary">RvY_17642-1</name>
    <name evidence="5" type="synonym">RvY_17642.1</name>
    <name evidence="5" type="ORF">RvY_17642</name>
</gene>
<dbReference type="Gene3D" id="3.30.30.30">
    <property type="match status" value="1"/>
</dbReference>
<dbReference type="PRINTS" id="PR00301">
    <property type="entry name" value="HEATSHOCK70"/>
</dbReference>
<dbReference type="FunFam" id="3.90.640.10:FF:000004">
    <property type="entry name" value="Heat shock 70 kDa protein 4"/>
    <property type="match status" value="1"/>
</dbReference>
<dbReference type="GO" id="GO:0140662">
    <property type="term" value="F:ATP-dependent protein folding chaperone"/>
    <property type="evidence" value="ECO:0007669"/>
    <property type="project" value="InterPro"/>
</dbReference>
<evidence type="ECO:0000313" key="5">
    <source>
        <dbReference type="EMBL" id="GAV07856.1"/>
    </source>
</evidence>
<comment type="similarity">
    <text evidence="1">Belongs to the heat shock protein 70 family.</text>
</comment>
<protein>
    <submittedName>
        <fullName evidence="5">HSP70-5</fullName>
    </submittedName>
</protein>
<accession>A0A1D1W3L0</accession>
<dbReference type="GO" id="GO:0005634">
    <property type="term" value="C:nucleus"/>
    <property type="evidence" value="ECO:0007669"/>
    <property type="project" value="TreeGrafter"/>
</dbReference>
<feature type="compositionally biased region" description="Basic and acidic residues" evidence="4">
    <location>
        <begin position="821"/>
        <end position="836"/>
    </location>
</feature>
<feature type="region of interest" description="Disordered" evidence="4">
    <location>
        <begin position="555"/>
        <end position="604"/>
    </location>
</feature>
<dbReference type="SUPFAM" id="SSF100934">
    <property type="entry name" value="Heat shock protein 70kD (HSP70), C-terminal subdomain"/>
    <property type="match status" value="2"/>
</dbReference>
<dbReference type="InterPro" id="IPR043129">
    <property type="entry name" value="ATPase_NBD"/>
</dbReference>
<dbReference type="Gene3D" id="3.30.420.40">
    <property type="match status" value="2"/>
</dbReference>
<feature type="region of interest" description="Disordered" evidence="4">
    <location>
        <begin position="776"/>
        <end position="856"/>
    </location>
</feature>
<dbReference type="PANTHER" id="PTHR45639:SF4">
    <property type="entry name" value="HSC70CB, ISOFORM G"/>
    <property type="match status" value="1"/>
</dbReference>
<evidence type="ECO:0000256" key="1">
    <source>
        <dbReference type="ARBA" id="ARBA00007381"/>
    </source>
</evidence>
<organism evidence="5 6">
    <name type="scientific">Ramazzottius varieornatus</name>
    <name type="common">Water bear</name>
    <name type="synonym">Tardigrade</name>
    <dbReference type="NCBI Taxonomy" id="947166"/>
    <lineage>
        <taxon>Eukaryota</taxon>
        <taxon>Metazoa</taxon>
        <taxon>Ecdysozoa</taxon>
        <taxon>Tardigrada</taxon>
        <taxon>Eutardigrada</taxon>
        <taxon>Parachela</taxon>
        <taxon>Hypsibioidea</taxon>
        <taxon>Ramazzottiidae</taxon>
        <taxon>Ramazzottius</taxon>
    </lineage>
</organism>
<dbReference type="AlphaFoldDB" id="A0A1D1W3L0"/>
<dbReference type="Proteomes" id="UP000186922">
    <property type="component" value="Unassembled WGS sequence"/>
</dbReference>
<dbReference type="SMR" id="A0A1D1W3L0"/>
<evidence type="ECO:0000313" key="6">
    <source>
        <dbReference type="Proteomes" id="UP000186922"/>
    </source>
</evidence>
<dbReference type="Gene3D" id="1.20.1270.10">
    <property type="match status" value="1"/>
</dbReference>
<dbReference type="GO" id="GO:0005524">
    <property type="term" value="F:ATP binding"/>
    <property type="evidence" value="ECO:0007669"/>
    <property type="project" value="UniProtKB-KW"/>
</dbReference>
<dbReference type="OrthoDB" id="434160at2759"/>
<dbReference type="FunFam" id="3.30.420.40:FF:000171">
    <property type="entry name" value="Heat shock 70 kDa protein 4"/>
    <property type="match status" value="1"/>
</dbReference>
<dbReference type="InterPro" id="IPR013126">
    <property type="entry name" value="Hsp_70_fam"/>
</dbReference>
<evidence type="ECO:0000256" key="2">
    <source>
        <dbReference type="ARBA" id="ARBA00022741"/>
    </source>
</evidence>
<feature type="compositionally biased region" description="Basic and acidic residues" evidence="4">
    <location>
        <begin position="784"/>
        <end position="803"/>
    </location>
</feature>
<dbReference type="Gene3D" id="2.60.34.10">
    <property type="entry name" value="Substrate Binding Domain Of DNAk, Chain A, domain 1"/>
    <property type="match status" value="1"/>
</dbReference>